<protein>
    <submittedName>
        <fullName evidence="1">Uncharacterized protein</fullName>
    </submittedName>
</protein>
<dbReference type="RefSeq" id="WP_123739793.1">
    <property type="nucleotide sequence ID" value="NZ_RKHQ01000001.1"/>
</dbReference>
<dbReference type="EMBL" id="RKHQ01000001">
    <property type="protein sequence ID" value="ROR97803.1"/>
    <property type="molecule type" value="Genomic_DNA"/>
</dbReference>
<organism evidence="1 2">
    <name type="scientific">Salana multivorans</name>
    <dbReference type="NCBI Taxonomy" id="120377"/>
    <lineage>
        <taxon>Bacteria</taxon>
        <taxon>Bacillati</taxon>
        <taxon>Actinomycetota</taxon>
        <taxon>Actinomycetes</taxon>
        <taxon>Micrococcales</taxon>
        <taxon>Beutenbergiaceae</taxon>
        <taxon>Salana</taxon>
    </lineage>
</organism>
<comment type="caution">
    <text evidence="1">The sequence shown here is derived from an EMBL/GenBank/DDBJ whole genome shotgun (WGS) entry which is preliminary data.</text>
</comment>
<gene>
    <name evidence="1" type="ORF">EDD28_2412</name>
</gene>
<name>A0A3N2DDF2_9MICO</name>
<evidence type="ECO:0000313" key="1">
    <source>
        <dbReference type="EMBL" id="ROR97803.1"/>
    </source>
</evidence>
<keyword evidence="2" id="KW-1185">Reference proteome</keyword>
<reference evidence="1 2" key="1">
    <citation type="submission" date="2018-11" db="EMBL/GenBank/DDBJ databases">
        <title>Sequencing the genomes of 1000 actinobacteria strains.</title>
        <authorList>
            <person name="Klenk H.-P."/>
        </authorList>
    </citation>
    <scope>NUCLEOTIDE SEQUENCE [LARGE SCALE GENOMIC DNA]</scope>
    <source>
        <strain evidence="1 2">DSM 13521</strain>
    </source>
</reference>
<accession>A0A3N2DDF2</accession>
<dbReference type="OrthoDB" id="9843311at2"/>
<proteinExistence type="predicted"/>
<sequence>MSYARFGPSSDVYVYGDIAGYVACCGCILSDQWDFHSAAEIVAHLREHVAAGHNVPENLLDESLYPDEDFVAECSIHLCRRDKGHGGEHTPIAGWPDADRHEAIRTKQLGGA</sequence>
<dbReference type="AlphaFoldDB" id="A0A3N2DDF2"/>
<dbReference type="Proteomes" id="UP000275356">
    <property type="component" value="Unassembled WGS sequence"/>
</dbReference>
<evidence type="ECO:0000313" key="2">
    <source>
        <dbReference type="Proteomes" id="UP000275356"/>
    </source>
</evidence>